<evidence type="ECO:0000256" key="3">
    <source>
        <dbReference type="ARBA" id="ARBA00022448"/>
    </source>
</evidence>
<dbReference type="PANTHER" id="PTHR32361">
    <property type="entry name" value="FERRIC/CUPRIC REDUCTASE TRANSMEMBRANE COMPONENT"/>
    <property type="match status" value="1"/>
</dbReference>
<feature type="transmembrane region" description="Helical" evidence="10">
    <location>
        <begin position="220"/>
        <end position="239"/>
    </location>
</feature>
<gene>
    <name evidence="12" type="ORF">CC86DRAFT_370980</name>
</gene>
<dbReference type="GO" id="GO:0015677">
    <property type="term" value="P:copper ion import"/>
    <property type="evidence" value="ECO:0007669"/>
    <property type="project" value="TreeGrafter"/>
</dbReference>
<keyword evidence="8" id="KW-0406">Ion transport</keyword>
<dbReference type="CDD" id="cd06186">
    <property type="entry name" value="NOX_Duox_like_FAD_NADP"/>
    <property type="match status" value="1"/>
</dbReference>
<evidence type="ECO:0000256" key="9">
    <source>
        <dbReference type="ARBA" id="ARBA00023136"/>
    </source>
</evidence>
<feature type="transmembrane region" description="Helical" evidence="10">
    <location>
        <begin position="54"/>
        <end position="74"/>
    </location>
</feature>
<dbReference type="Pfam" id="PF08022">
    <property type="entry name" value="FAD_binding_8"/>
    <property type="match status" value="1"/>
</dbReference>
<accession>A0A6A6ZW03</accession>
<evidence type="ECO:0000256" key="7">
    <source>
        <dbReference type="ARBA" id="ARBA00023002"/>
    </source>
</evidence>
<dbReference type="PANTHER" id="PTHR32361:SF3">
    <property type="entry name" value="REDUCTASE, PUTATIVE (AFU_ORTHOLOGUE AFUA_6G13750)-RELATED"/>
    <property type="match status" value="1"/>
</dbReference>
<dbReference type="GO" id="GO:0006826">
    <property type="term" value="P:iron ion transport"/>
    <property type="evidence" value="ECO:0007669"/>
    <property type="project" value="TreeGrafter"/>
</dbReference>
<dbReference type="InterPro" id="IPR013112">
    <property type="entry name" value="FAD-bd_8"/>
</dbReference>
<evidence type="ECO:0000256" key="6">
    <source>
        <dbReference type="ARBA" id="ARBA00022989"/>
    </source>
</evidence>
<dbReference type="EMBL" id="MU006228">
    <property type="protein sequence ID" value="KAF2825240.1"/>
    <property type="molecule type" value="Genomic_DNA"/>
</dbReference>
<comment type="similarity">
    <text evidence="2">Belongs to the ferric reductase (FRE) family.</text>
</comment>
<dbReference type="GO" id="GO:0006879">
    <property type="term" value="P:intracellular iron ion homeostasis"/>
    <property type="evidence" value="ECO:0007669"/>
    <property type="project" value="TreeGrafter"/>
</dbReference>
<dbReference type="SUPFAM" id="SSF52343">
    <property type="entry name" value="Ferredoxin reductase-like, C-terminal NADP-linked domain"/>
    <property type="match status" value="1"/>
</dbReference>
<dbReference type="InterPro" id="IPR013130">
    <property type="entry name" value="Fe3_Rdtase_TM_dom"/>
</dbReference>
<evidence type="ECO:0000313" key="12">
    <source>
        <dbReference type="EMBL" id="KAF2825240.1"/>
    </source>
</evidence>
<dbReference type="InterPro" id="IPR013121">
    <property type="entry name" value="Fe_red_NAD-bd_6"/>
</dbReference>
<evidence type="ECO:0000256" key="4">
    <source>
        <dbReference type="ARBA" id="ARBA00022692"/>
    </source>
</evidence>
<dbReference type="GO" id="GO:0005886">
    <property type="term" value="C:plasma membrane"/>
    <property type="evidence" value="ECO:0007669"/>
    <property type="project" value="TreeGrafter"/>
</dbReference>
<organism evidence="12 13">
    <name type="scientific">Ophiobolus disseminans</name>
    <dbReference type="NCBI Taxonomy" id="1469910"/>
    <lineage>
        <taxon>Eukaryota</taxon>
        <taxon>Fungi</taxon>
        <taxon>Dikarya</taxon>
        <taxon>Ascomycota</taxon>
        <taxon>Pezizomycotina</taxon>
        <taxon>Dothideomycetes</taxon>
        <taxon>Pleosporomycetidae</taxon>
        <taxon>Pleosporales</taxon>
        <taxon>Pleosporineae</taxon>
        <taxon>Phaeosphaeriaceae</taxon>
        <taxon>Ophiobolus</taxon>
    </lineage>
</organism>
<evidence type="ECO:0000256" key="8">
    <source>
        <dbReference type="ARBA" id="ARBA00023065"/>
    </source>
</evidence>
<protein>
    <submittedName>
        <fullName evidence="12">Ferric-chelate reductase-like protein</fullName>
    </submittedName>
</protein>
<evidence type="ECO:0000256" key="10">
    <source>
        <dbReference type="SAM" id="Phobius"/>
    </source>
</evidence>
<keyword evidence="7" id="KW-0560">Oxidoreductase</keyword>
<dbReference type="Proteomes" id="UP000799424">
    <property type="component" value="Unassembled WGS sequence"/>
</dbReference>
<feature type="transmembrane region" description="Helical" evidence="10">
    <location>
        <begin position="135"/>
        <end position="155"/>
    </location>
</feature>
<dbReference type="SFLD" id="SFLDG01168">
    <property type="entry name" value="Ferric_reductase_subgroup_(FRE"/>
    <property type="match status" value="1"/>
</dbReference>
<keyword evidence="5" id="KW-0249">Electron transport</keyword>
<dbReference type="InterPro" id="IPR039261">
    <property type="entry name" value="FNR_nucleotide-bd"/>
</dbReference>
<dbReference type="Gene3D" id="3.40.50.80">
    <property type="entry name" value="Nucleotide-binding domain of ferredoxin-NADP reductase (FNR) module"/>
    <property type="match status" value="1"/>
</dbReference>
<keyword evidence="4 10" id="KW-0812">Transmembrane</keyword>
<dbReference type="Pfam" id="PF08030">
    <property type="entry name" value="NAD_binding_6"/>
    <property type="match status" value="1"/>
</dbReference>
<dbReference type="OrthoDB" id="167398at2759"/>
<evidence type="ECO:0000256" key="2">
    <source>
        <dbReference type="ARBA" id="ARBA00006278"/>
    </source>
</evidence>
<evidence type="ECO:0000256" key="5">
    <source>
        <dbReference type="ARBA" id="ARBA00022982"/>
    </source>
</evidence>
<dbReference type="Pfam" id="PF01794">
    <property type="entry name" value="Ferric_reduct"/>
    <property type="match status" value="1"/>
</dbReference>
<reference evidence="12" key="1">
    <citation type="journal article" date="2020" name="Stud. Mycol.">
        <title>101 Dothideomycetes genomes: a test case for predicting lifestyles and emergence of pathogens.</title>
        <authorList>
            <person name="Haridas S."/>
            <person name="Albert R."/>
            <person name="Binder M."/>
            <person name="Bloem J."/>
            <person name="Labutti K."/>
            <person name="Salamov A."/>
            <person name="Andreopoulos B."/>
            <person name="Baker S."/>
            <person name="Barry K."/>
            <person name="Bills G."/>
            <person name="Bluhm B."/>
            <person name="Cannon C."/>
            <person name="Castanera R."/>
            <person name="Culley D."/>
            <person name="Daum C."/>
            <person name="Ezra D."/>
            <person name="Gonzalez J."/>
            <person name="Henrissat B."/>
            <person name="Kuo A."/>
            <person name="Liang C."/>
            <person name="Lipzen A."/>
            <person name="Lutzoni F."/>
            <person name="Magnuson J."/>
            <person name="Mondo S."/>
            <person name="Nolan M."/>
            <person name="Ohm R."/>
            <person name="Pangilinan J."/>
            <person name="Park H.-J."/>
            <person name="Ramirez L."/>
            <person name="Alfaro M."/>
            <person name="Sun H."/>
            <person name="Tritt A."/>
            <person name="Yoshinaga Y."/>
            <person name="Zwiers L.-H."/>
            <person name="Turgeon B."/>
            <person name="Goodwin S."/>
            <person name="Spatafora J."/>
            <person name="Crous P."/>
            <person name="Grigoriev I."/>
        </authorList>
    </citation>
    <scope>NUCLEOTIDE SEQUENCE</scope>
    <source>
        <strain evidence="12">CBS 113818</strain>
    </source>
</reference>
<keyword evidence="3" id="KW-0813">Transport</keyword>
<dbReference type="InterPro" id="IPR051410">
    <property type="entry name" value="Ferric/Cupric_Reductase"/>
</dbReference>
<dbReference type="GO" id="GO:0000293">
    <property type="term" value="F:ferric-chelate reductase activity"/>
    <property type="evidence" value="ECO:0007669"/>
    <property type="project" value="UniProtKB-ARBA"/>
</dbReference>
<dbReference type="InterPro" id="IPR017927">
    <property type="entry name" value="FAD-bd_FR_type"/>
</dbReference>
<evidence type="ECO:0000259" key="11">
    <source>
        <dbReference type="PROSITE" id="PS51384"/>
    </source>
</evidence>
<comment type="subcellular location">
    <subcellularLocation>
        <location evidence="1">Membrane</location>
        <topology evidence="1">Multi-pass membrane protein</topology>
    </subcellularLocation>
</comment>
<feature type="transmembrane region" description="Helical" evidence="10">
    <location>
        <begin position="259"/>
        <end position="282"/>
    </location>
</feature>
<name>A0A6A6ZW03_9PLEO</name>
<evidence type="ECO:0000256" key="1">
    <source>
        <dbReference type="ARBA" id="ARBA00004141"/>
    </source>
</evidence>
<keyword evidence="13" id="KW-1185">Reference proteome</keyword>
<sequence>MAAKLLFPRVHIQNFSEASAVEPHWGYADRVVPCTNDKGSCEYLDTVYKSHDLGMYYTGIFWATIGSILVVWAIGRHFMQSQPSGVQLPTEAGEGVKEKGSAWARLQKALSVYARQCLLPDAARPIFGRVTRTQVLTLVVLTSYLTLWSFIGITYKTWVTPVKKMPGVYNTRTGLGPWSDRVGVLAYALTPLSVLLSSRESILSLVTGLPYQSFMFLHRWLGYIIFAQSALHTIGWCIVEIKLYQPQPTIGLEWIVQTYMIWGLVAMILLTLLVILSTPWAIRLTGYEFFRKSHYVLAMIYIGGCWGHWEQLKVFLLPGLIVWLIDRAIRFGRTALLHYNFLPSGHMGFRAAPANITFFKDETNGDVVRLDFDHPQDAWDVGQHFYLMFPESSIWQSHPFTPLSQPVYGADTQRHSYIFRAKKGETKKIAELSEKRSARMKDHEESHEGLMPDARLSTVLTGPYGERTMRDLPTDSNILCIAGGTGITYVLPVLLDLASRPQSVDRHMSLIWVIRRRGDIDWVAPELAILKRKCPNLRARIHIYVTRAIEDVDPSVPAKSEKAIANNCATEIEPASTSQSSSSRASLSSAISLHGVSKAELGLNHYQARPALNSLVPEFIANTVMGRTDVFASGPGEMISELRSIVAAANKGGEVWRGEDRFDVRLTCDDRLEW</sequence>
<proteinExistence type="inferred from homology"/>
<evidence type="ECO:0000313" key="13">
    <source>
        <dbReference type="Proteomes" id="UP000799424"/>
    </source>
</evidence>
<dbReference type="PROSITE" id="PS51384">
    <property type="entry name" value="FAD_FR"/>
    <property type="match status" value="1"/>
</dbReference>
<dbReference type="SFLD" id="SFLDS00052">
    <property type="entry name" value="Ferric_Reductase_Domain"/>
    <property type="match status" value="1"/>
</dbReference>
<feature type="domain" description="FAD-binding FR-type" evidence="11">
    <location>
        <begin position="349"/>
        <end position="470"/>
    </location>
</feature>
<keyword evidence="6 10" id="KW-1133">Transmembrane helix</keyword>
<keyword evidence="9 10" id="KW-0472">Membrane</keyword>
<dbReference type="AlphaFoldDB" id="A0A6A6ZW03"/>